<dbReference type="AlphaFoldDB" id="A0AAD3XR82"/>
<name>A0AAD3XR82_NEPGR</name>
<dbReference type="EMBL" id="BSYO01000014">
    <property type="protein sequence ID" value="GMH14502.1"/>
    <property type="molecule type" value="Genomic_DNA"/>
</dbReference>
<gene>
    <name evidence="1" type="ORF">Nepgr_016343</name>
</gene>
<dbReference type="Proteomes" id="UP001279734">
    <property type="component" value="Unassembled WGS sequence"/>
</dbReference>
<sequence>MSKRFASAAKYAESWDANDQVICFGHEAGKVPVQWVGIQKTEIMLLAEIVANIRNTNDRDVNARDEQGCVLSYALWNLPGF</sequence>
<proteinExistence type="predicted"/>
<evidence type="ECO:0000313" key="2">
    <source>
        <dbReference type="Proteomes" id="UP001279734"/>
    </source>
</evidence>
<accession>A0AAD3XR82</accession>
<organism evidence="1 2">
    <name type="scientific">Nepenthes gracilis</name>
    <name type="common">Slender pitcher plant</name>
    <dbReference type="NCBI Taxonomy" id="150966"/>
    <lineage>
        <taxon>Eukaryota</taxon>
        <taxon>Viridiplantae</taxon>
        <taxon>Streptophyta</taxon>
        <taxon>Embryophyta</taxon>
        <taxon>Tracheophyta</taxon>
        <taxon>Spermatophyta</taxon>
        <taxon>Magnoliopsida</taxon>
        <taxon>eudicotyledons</taxon>
        <taxon>Gunneridae</taxon>
        <taxon>Pentapetalae</taxon>
        <taxon>Caryophyllales</taxon>
        <taxon>Nepenthaceae</taxon>
        <taxon>Nepenthes</taxon>
    </lineage>
</organism>
<keyword evidence="2" id="KW-1185">Reference proteome</keyword>
<evidence type="ECO:0000313" key="1">
    <source>
        <dbReference type="EMBL" id="GMH14502.1"/>
    </source>
</evidence>
<protein>
    <submittedName>
        <fullName evidence="1">Uncharacterized protein</fullName>
    </submittedName>
</protein>
<comment type="caution">
    <text evidence="1">The sequence shown here is derived from an EMBL/GenBank/DDBJ whole genome shotgun (WGS) entry which is preliminary data.</text>
</comment>
<reference evidence="1" key="1">
    <citation type="submission" date="2023-05" db="EMBL/GenBank/DDBJ databases">
        <title>Nepenthes gracilis genome sequencing.</title>
        <authorList>
            <person name="Fukushima K."/>
        </authorList>
    </citation>
    <scope>NUCLEOTIDE SEQUENCE</scope>
    <source>
        <strain evidence="1">SING2019-196</strain>
    </source>
</reference>